<dbReference type="Proteomes" id="UP000018208">
    <property type="component" value="Unassembled WGS sequence"/>
</dbReference>
<keyword evidence="4" id="KW-1185">Reference proteome</keyword>
<name>V6LX02_9EUKA</name>
<evidence type="ECO:0000313" key="4">
    <source>
        <dbReference type="Proteomes" id="UP000018208"/>
    </source>
</evidence>
<gene>
    <name evidence="2" type="ORF">SS50377_14917</name>
    <name evidence="3" type="ORF">SS50377_20285</name>
</gene>
<organism evidence="2">
    <name type="scientific">Spironucleus salmonicida</name>
    <dbReference type="NCBI Taxonomy" id="348837"/>
    <lineage>
        <taxon>Eukaryota</taxon>
        <taxon>Metamonada</taxon>
        <taxon>Diplomonadida</taxon>
        <taxon>Hexamitidae</taxon>
        <taxon>Hexamitinae</taxon>
        <taxon>Spironucleus</taxon>
    </lineage>
</organism>
<keyword evidence="1" id="KW-0175">Coiled coil</keyword>
<protein>
    <submittedName>
        <fullName evidence="2">Uncharacterized protein</fullName>
    </submittedName>
</protein>
<evidence type="ECO:0000313" key="2">
    <source>
        <dbReference type="EMBL" id="EST45339.1"/>
    </source>
</evidence>
<dbReference type="EMBL" id="KI546100">
    <property type="protein sequence ID" value="EST45339.1"/>
    <property type="molecule type" value="Genomic_DNA"/>
</dbReference>
<evidence type="ECO:0000256" key="1">
    <source>
        <dbReference type="SAM" id="Coils"/>
    </source>
</evidence>
<accession>V6LX02</accession>
<dbReference type="VEuPathDB" id="GiardiaDB:SS50377_20285"/>
<dbReference type="AlphaFoldDB" id="V6LX02"/>
<feature type="coiled-coil region" evidence="1">
    <location>
        <begin position="101"/>
        <end position="128"/>
    </location>
</feature>
<dbReference type="EMBL" id="AUWU02000001">
    <property type="protein sequence ID" value="KAH0576939.1"/>
    <property type="molecule type" value="Genomic_DNA"/>
</dbReference>
<evidence type="ECO:0000313" key="3">
    <source>
        <dbReference type="EMBL" id="KAH0576939.1"/>
    </source>
</evidence>
<sequence length="335" mass="39664">MRQLSVSPHQKQIAYNDKDTYFDTQLGRFDQLKPVSATFRRVPTPKYETKAVFFNMDPKQPSRASSAPRLTRKLTVQPQIQEKVLPPKPSKQEFEQLQMLRNGRKTTLQQLERRAQLAENQTQNQSLALKQIFHTCTTYYNQISSSLNTQILQQLSKIYAKLNKFTIQIQNYKPPIIIQQQNQIIYETVKGENSYNRKMPLVAYKNLKDENNLLQKKLYEVTGKYESLQLQSTCQRNELSENQRLFDDRNQQFIALKGQYEALKKLLNEANDEYYQVTFEQNQQIDEINALHQIQTEQVDAKFKNEIQEIKNEYNETIEKLELKIEELKKRKEVE</sequence>
<proteinExistence type="predicted"/>
<feature type="coiled-coil region" evidence="1">
    <location>
        <begin position="300"/>
        <end position="331"/>
    </location>
</feature>
<reference evidence="3" key="2">
    <citation type="submission" date="2020-12" db="EMBL/GenBank/DDBJ databases">
        <title>New Spironucleus salmonicida genome in near-complete chromosomes.</title>
        <authorList>
            <person name="Xu F."/>
            <person name="Kurt Z."/>
            <person name="Jimenez-Gonzalez A."/>
            <person name="Astvaldsson A."/>
            <person name="Andersson J.O."/>
            <person name="Svard S.G."/>
        </authorList>
    </citation>
    <scope>NUCLEOTIDE SEQUENCE</scope>
    <source>
        <strain evidence="3">ATCC 50377</strain>
    </source>
</reference>
<reference evidence="2 3" key="1">
    <citation type="journal article" date="2014" name="PLoS Genet.">
        <title>The Genome of Spironucleus salmonicida Highlights a Fish Pathogen Adapted to Fluctuating Environments.</title>
        <authorList>
            <person name="Xu F."/>
            <person name="Jerlstrom-Hultqvist J."/>
            <person name="Einarsson E."/>
            <person name="Astvaldsson A."/>
            <person name="Svard S.G."/>
            <person name="Andersson J.O."/>
        </authorList>
    </citation>
    <scope>NUCLEOTIDE SEQUENCE</scope>
    <source>
        <strain evidence="3">ATCC 50377</strain>
    </source>
</reference>